<dbReference type="EMBL" id="CCDP010000003">
    <property type="protein sequence ID" value="CDQ41869.1"/>
    <property type="molecule type" value="Genomic_DNA"/>
</dbReference>
<reference evidence="1 2" key="1">
    <citation type="submission" date="2014-03" db="EMBL/GenBank/DDBJ databases">
        <authorList>
            <person name="Urmite Genomes U."/>
        </authorList>
    </citation>
    <scope>NUCLEOTIDE SEQUENCE [LARGE SCALE GENOMIC DNA]</scope>
    <source>
        <strain evidence="1 2">Vm-5</strain>
    </source>
</reference>
<name>A0A024QH93_9BACI</name>
<organism evidence="1 2">
    <name type="scientific">Virgibacillus massiliensis</name>
    <dbReference type="NCBI Taxonomy" id="1462526"/>
    <lineage>
        <taxon>Bacteria</taxon>
        <taxon>Bacillati</taxon>
        <taxon>Bacillota</taxon>
        <taxon>Bacilli</taxon>
        <taxon>Bacillales</taxon>
        <taxon>Bacillaceae</taxon>
        <taxon>Virgibacillus</taxon>
    </lineage>
</organism>
<protein>
    <submittedName>
        <fullName evidence="1">Uncharacterized protein</fullName>
    </submittedName>
</protein>
<evidence type="ECO:0000313" key="2">
    <source>
        <dbReference type="Proteomes" id="UP000028875"/>
    </source>
</evidence>
<proteinExistence type="predicted"/>
<sequence>MSRTVQTTCNNCGTEITLDFGNATYEEALVLIDKMDKSNRECPGWHVEIGGWKKRWNLDAAVKSAYANEERGK</sequence>
<dbReference type="OrthoDB" id="2991397at2"/>
<dbReference type="RefSeq" id="WP_038246815.1">
    <property type="nucleotide sequence ID" value="NZ_BNER01000008.1"/>
</dbReference>
<dbReference type="STRING" id="1462526.BN990_04248"/>
<comment type="caution">
    <text evidence="1">The sequence shown here is derived from an EMBL/GenBank/DDBJ whole genome shotgun (WGS) entry which is preliminary data.</text>
</comment>
<reference evidence="2" key="2">
    <citation type="submission" date="2014-05" db="EMBL/GenBank/DDBJ databases">
        <title>Draft genome sequence of Virgibacillus massiliensis Vm-5.</title>
        <authorList>
            <person name="Khelaifia S."/>
            <person name="Croce O."/>
            <person name="Lagier J.C."/>
            <person name="Raoult D."/>
        </authorList>
    </citation>
    <scope>NUCLEOTIDE SEQUENCE [LARGE SCALE GENOMIC DNA]</scope>
    <source>
        <strain evidence="2">Vm-5</strain>
    </source>
</reference>
<dbReference type="Proteomes" id="UP000028875">
    <property type="component" value="Unassembled WGS sequence"/>
</dbReference>
<keyword evidence="2" id="KW-1185">Reference proteome</keyword>
<gene>
    <name evidence="1" type="ORF">BN990_04248</name>
</gene>
<dbReference type="AlphaFoldDB" id="A0A024QH93"/>
<accession>A0A024QH93</accession>
<evidence type="ECO:0000313" key="1">
    <source>
        <dbReference type="EMBL" id="CDQ41869.1"/>
    </source>
</evidence>